<evidence type="ECO:0000256" key="2">
    <source>
        <dbReference type="ARBA" id="ARBA00022679"/>
    </source>
</evidence>
<feature type="compositionally biased region" description="Basic residues" evidence="3">
    <location>
        <begin position="410"/>
        <end position="419"/>
    </location>
</feature>
<keyword evidence="1" id="KW-0328">Glycosyltransferase</keyword>
<dbReference type="GO" id="GO:0016757">
    <property type="term" value="F:glycosyltransferase activity"/>
    <property type="evidence" value="ECO:0007669"/>
    <property type="project" value="UniProtKB-KW"/>
</dbReference>
<protein>
    <submittedName>
        <fullName evidence="6">Glycosyltransferase involved in cell wall biosynthesis</fullName>
    </submittedName>
</protein>
<evidence type="ECO:0000313" key="7">
    <source>
        <dbReference type="Proteomes" id="UP000592181"/>
    </source>
</evidence>
<evidence type="ECO:0000259" key="5">
    <source>
        <dbReference type="Pfam" id="PF13439"/>
    </source>
</evidence>
<name>A0A852XCP5_9MICO</name>
<dbReference type="RefSeq" id="WP_179463464.1">
    <property type="nucleotide sequence ID" value="NZ_JACBZX010000001.1"/>
</dbReference>
<evidence type="ECO:0000256" key="3">
    <source>
        <dbReference type="SAM" id="MobiDB-lite"/>
    </source>
</evidence>
<sequence>MSDDAGGGRAPLRVLYLSWRDRENPEAGGAETFTERTSEVLTGLGHQVTLFTARFPGGAARTRHGDVDVVRRGGKFTVYLHGLAHLLRHRRDYDVVLDVQNGVPFWSPLVAGRLPVINIVHHVHRDQWSAVFGPSVARLGWFLESRLAPRVYRGSRYVTVSRSTRAELEELGVDPGRVDLVYSGNDRPVDLDRYAELERTERPTILFLGRLVPHKHVEQAVDILADRADTHPDLELHIVGGGYWESTIAAHAARRGVSDRVHLHGFVDEPVKHELLARSWVVVMPSHKEGWGLTIVEAGLHGTPAVAYSFAGGPSESIVHGRTGLLADSRAEFEEQVLSLLDDAEQRRDLGRTARIYATSFDWVRAGHRLETVILSVLGRGARYRDDTVDLDALIASSPRERRGPGGGQPRRRATSSVA</sequence>
<dbReference type="PANTHER" id="PTHR12526:SF510">
    <property type="entry name" value="D-INOSITOL 3-PHOSPHATE GLYCOSYLTRANSFERASE"/>
    <property type="match status" value="1"/>
</dbReference>
<comment type="caution">
    <text evidence="6">The sequence shown here is derived from an EMBL/GenBank/DDBJ whole genome shotgun (WGS) entry which is preliminary data.</text>
</comment>
<reference evidence="6 7" key="1">
    <citation type="submission" date="2020-07" db="EMBL/GenBank/DDBJ databases">
        <title>Sequencing the genomes of 1000 actinobacteria strains.</title>
        <authorList>
            <person name="Klenk H.-P."/>
        </authorList>
    </citation>
    <scope>NUCLEOTIDE SEQUENCE [LARGE SCALE GENOMIC DNA]</scope>
    <source>
        <strain evidence="6 7">DSM 24723</strain>
    </source>
</reference>
<dbReference type="Gene3D" id="3.40.50.2000">
    <property type="entry name" value="Glycogen Phosphorylase B"/>
    <property type="match status" value="2"/>
</dbReference>
<dbReference type="SUPFAM" id="SSF53756">
    <property type="entry name" value="UDP-Glycosyltransferase/glycogen phosphorylase"/>
    <property type="match status" value="1"/>
</dbReference>
<evidence type="ECO:0000256" key="1">
    <source>
        <dbReference type="ARBA" id="ARBA00022676"/>
    </source>
</evidence>
<keyword evidence="7" id="KW-1185">Reference proteome</keyword>
<dbReference type="Pfam" id="PF13439">
    <property type="entry name" value="Glyco_transf_4"/>
    <property type="match status" value="1"/>
</dbReference>
<evidence type="ECO:0000313" key="6">
    <source>
        <dbReference type="EMBL" id="NYG38234.1"/>
    </source>
</evidence>
<dbReference type="InterPro" id="IPR028098">
    <property type="entry name" value="Glyco_trans_4-like_N"/>
</dbReference>
<evidence type="ECO:0000259" key="4">
    <source>
        <dbReference type="Pfam" id="PF00534"/>
    </source>
</evidence>
<feature type="region of interest" description="Disordered" evidence="3">
    <location>
        <begin position="396"/>
        <end position="419"/>
    </location>
</feature>
<dbReference type="CDD" id="cd03801">
    <property type="entry name" value="GT4_PimA-like"/>
    <property type="match status" value="1"/>
</dbReference>
<dbReference type="EMBL" id="JACBZX010000001">
    <property type="protein sequence ID" value="NYG38234.1"/>
    <property type="molecule type" value="Genomic_DNA"/>
</dbReference>
<dbReference type="PANTHER" id="PTHR12526">
    <property type="entry name" value="GLYCOSYLTRANSFERASE"/>
    <property type="match status" value="1"/>
</dbReference>
<dbReference type="Proteomes" id="UP000592181">
    <property type="component" value="Unassembled WGS sequence"/>
</dbReference>
<organism evidence="6 7">
    <name type="scientific">Janibacter alkaliphilus</name>
    <dbReference type="NCBI Taxonomy" id="1069963"/>
    <lineage>
        <taxon>Bacteria</taxon>
        <taxon>Bacillati</taxon>
        <taxon>Actinomycetota</taxon>
        <taxon>Actinomycetes</taxon>
        <taxon>Micrococcales</taxon>
        <taxon>Intrasporangiaceae</taxon>
        <taxon>Janibacter</taxon>
    </lineage>
</organism>
<dbReference type="AlphaFoldDB" id="A0A852XCP5"/>
<dbReference type="Pfam" id="PF00534">
    <property type="entry name" value="Glycos_transf_1"/>
    <property type="match status" value="1"/>
</dbReference>
<feature type="domain" description="Glycosyl transferase family 1" evidence="4">
    <location>
        <begin position="195"/>
        <end position="355"/>
    </location>
</feature>
<dbReference type="InterPro" id="IPR001296">
    <property type="entry name" value="Glyco_trans_1"/>
</dbReference>
<feature type="domain" description="Glycosyltransferase subfamily 4-like N-terminal" evidence="5">
    <location>
        <begin position="28"/>
        <end position="185"/>
    </location>
</feature>
<proteinExistence type="predicted"/>
<keyword evidence="2 6" id="KW-0808">Transferase</keyword>
<gene>
    <name evidence="6" type="ORF">BJY28_002703</name>
</gene>
<accession>A0A852XCP5</accession>